<proteinExistence type="predicted"/>
<keyword evidence="2" id="KW-1185">Reference proteome</keyword>
<accession>A0ACC1QHQ4</accession>
<name>A0ACC1QHQ4_9HYPO</name>
<gene>
    <name evidence="1" type="ORF">NLG97_g8912</name>
</gene>
<reference evidence="1" key="1">
    <citation type="submission" date="2022-07" db="EMBL/GenBank/DDBJ databases">
        <title>Genome Sequence of Lecanicillium saksenae.</title>
        <authorList>
            <person name="Buettner E."/>
        </authorList>
    </citation>
    <scope>NUCLEOTIDE SEQUENCE</scope>
    <source>
        <strain evidence="1">VT-O1</strain>
    </source>
</reference>
<dbReference type="Proteomes" id="UP001148737">
    <property type="component" value="Unassembled WGS sequence"/>
</dbReference>
<evidence type="ECO:0000313" key="1">
    <source>
        <dbReference type="EMBL" id="KAJ3477153.1"/>
    </source>
</evidence>
<dbReference type="EMBL" id="JANAKD010001691">
    <property type="protein sequence ID" value="KAJ3477153.1"/>
    <property type="molecule type" value="Genomic_DNA"/>
</dbReference>
<organism evidence="1 2">
    <name type="scientific">Lecanicillium saksenae</name>
    <dbReference type="NCBI Taxonomy" id="468837"/>
    <lineage>
        <taxon>Eukaryota</taxon>
        <taxon>Fungi</taxon>
        <taxon>Dikarya</taxon>
        <taxon>Ascomycota</taxon>
        <taxon>Pezizomycotina</taxon>
        <taxon>Sordariomycetes</taxon>
        <taxon>Hypocreomycetidae</taxon>
        <taxon>Hypocreales</taxon>
        <taxon>Cordycipitaceae</taxon>
        <taxon>Lecanicillium</taxon>
    </lineage>
</organism>
<sequence length="393" mass="42458">MAANLTAVLHIVPLAPAPATLSHHPEPRANTQKLTLHAAPDPSKLLIAARWLNEFQILAFIPLSGAVSFEEIADLAHVSERHLTRVVRMTATAGFLHEPQRGTVAHTPLSAPFVKNLNLVDAVVFLGRCAAPGALAMPSVTCASDQEGSRITNSTNLAAALSSQSESAEVSKLQRQWEAYRSCVEKDEDNFTNLLGRLKWSCLGGTRVVDACAKSTKVAGALARMHPSLSFIVQMRQPAREHTEGTCETGCSERIMVQERMPMAVQSVKDAAVYIVRLEAAASAQILHELRAHLGILQGNPAATLILALPLLPEPGTVTPAAEARARLHDLCRLQLLREELALDVDDLPSLVQTVRDIYGSLVVASTLRCSQSAAVAFGIKYRRFTEQNAIDD</sequence>
<protein>
    <submittedName>
        <fullName evidence="1">Uncharacterized protein</fullName>
    </submittedName>
</protein>
<comment type="caution">
    <text evidence="1">The sequence shown here is derived from an EMBL/GenBank/DDBJ whole genome shotgun (WGS) entry which is preliminary data.</text>
</comment>
<evidence type="ECO:0000313" key="2">
    <source>
        <dbReference type="Proteomes" id="UP001148737"/>
    </source>
</evidence>